<sequence>MRPRARTTLRRCAPGGHDLKEMRPRCARPQGDAPSVRTTSRRCALGAHDLKEMRPWCARP</sequence>
<organism evidence="1 2">
    <name type="scientific">Janibacter limosus</name>
    <dbReference type="NCBI Taxonomy" id="53458"/>
    <lineage>
        <taxon>Bacteria</taxon>
        <taxon>Bacillati</taxon>
        <taxon>Actinomycetota</taxon>
        <taxon>Actinomycetes</taxon>
        <taxon>Micrococcales</taxon>
        <taxon>Intrasporangiaceae</taxon>
        <taxon>Janibacter</taxon>
    </lineage>
</organism>
<proteinExistence type="predicted"/>
<protein>
    <submittedName>
        <fullName evidence="1">Uncharacterized protein</fullName>
    </submittedName>
</protein>
<dbReference type="EMBL" id="CP087977">
    <property type="protein sequence ID" value="UUZ45362.1"/>
    <property type="molecule type" value="Genomic_DNA"/>
</dbReference>
<evidence type="ECO:0000313" key="1">
    <source>
        <dbReference type="EMBL" id="UUZ45362.1"/>
    </source>
</evidence>
<name>A0AC61U5N7_9MICO</name>
<evidence type="ECO:0000313" key="2">
    <source>
        <dbReference type="Proteomes" id="UP001059663"/>
    </source>
</evidence>
<dbReference type="Proteomes" id="UP001059663">
    <property type="component" value="Chromosome"/>
</dbReference>
<reference evidence="1" key="1">
    <citation type="submission" date="2021-11" db="EMBL/GenBank/DDBJ databases">
        <title>Study of the species diversity of bacterial strains isolated from a unique natural object - Shulgan-Tash cave (Bashkiria).</title>
        <authorList>
            <person name="Sazanova A.L."/>
            <person name="Chirak E.R."/>
            <person name="Safronova V.I."/>
        </authorList>
    </citation>
    <scope>NUCLEOTIDE SEQUENCE</scope>
    <source>
        <strain evidence="1">P1</strain>
    </source>
</reference>
<gene>
    <name evidence="1" type="ORF">LP422_03970</name>
</gene>
<accession>A0AC61U5N7</accession>